<evidence type="ECO:0000313" key="3">
    <source>
        <dbReference type="EMBL" id="ORA65231.1"/>
    </source>
</evidence>
<evidence type="ECO:0000256" key="1">
    <source>
        <dbReference type="ARBA" id="ARBA00022670"/>
    </source>
</evidence>
<dbReference type="PANTHER" id="PTHR43343">
    <property type="entry name" value="PEPTIDASE S12"/>
    <property type="match status" value="1"/>
</dbReference>
<keyword evidence="4" id="KW-1185">Reference proteome</keyword>
<reference evidence="3 4" key="1">
    <citation type="submission" date="2016-12" db="EMBL/GenBank/DDBJ databases">
        <title>The new phylogeny of genus Mycobacterium.</title>
        <authorList>
            <person name="Tortoli E."/>
            <person name="Trovato A."/>
            <person name="Cirillo D.M."/>
        </authorList>
    </citation>
    <scope>NUCLEOTIDE SEQUENCE [LARGE SCALE GENOMIC DNA]</scope>
    <source>
        <strain evidence="3 4">DSM 45130</strain>
    </source>
</reference>
<dbReference type="SUPFAM" id="SSF50494">
    <property type="entry name" value="Trypsin-like serine proteases"/>
    <property type="match status" value="1"/>
</dbReference>
<dbReference type="Proteomes" id="UP000192801">
    <property type="component" value="Unassembled WGS sequence"/>
</dbReference>
<dbReference type="OrthoDB" id="73775at2"/>
<dbReference type="PROSITE" id="PS50106">
    <property type="entry name" value="PDZ"/>
    <property type="match status" value="1"/>
</dbReference>
<dbReference type="EMBL" id="MVHS01000064">
    <property type="protein sequence ID" value="ORA65231.1"/>
    <property type="molecule type" value="Genomic_DNA"/>
</dbReference>
<dbReference type="InterPro" id="IPR051201">
    <property type="entry name" value="Chloro_Bact_Ser_Proteases"/>
</dbReference>
<dbReference type="AlphaFoldDB" id="A0A1X0CYJ2"/>
<dbReference type="SUPFAM" id="SSF50156">
    <property type="entry name" value="PDZ domain-like"/>
    <property type="match status" value="1"/>
</dbReference>
<evidence type="ECO:0000313" key="4">
    <source>
        <dbReference type="Proteomes" id="UP000192801"/>
    </source>
</evidence>
<sequence length="357" mass="35982">MVVNEPLRRRLPKWPALIVAALLTVAAPLAAPATVHANPTTQVDANVVAAQVEPGLVQIDTLNDFQGLVGNGTGIILSSDGVVLTNHHVVQGANSIRATSVATGQVFDADVLGYSRTNDVAVIALRGAAGLPVAPLGSSSSLALGDAVLTIGNANGTGHPLTRETGKITSLSRVVDVSDETTNTSHEMGGLIESSTNLRAGDSGGALVNTAGQVVGMNAAATINYRLDGGSDPAGEGFAIPIDKAVALANEIRSGAGTPYVHIGPSAMIGIGIDAGGRNRPDGLPVRSVLRDGPAAQVGLVPGDTLRAIDGTPIDSANTLTGLLDQRHGGDVVTMEWTDRSGTPQSAAVTLVPGPVS</sequence>
<gene>
    <name evidence="3" type="ORF">BST26_18915</name>
</gene>
<dbReference type="InterPro" id="IPR041489">
    <property type="entry name" value="PDZ_6"/>
</dbReference>
<dbReference type="Gene3D" id="2.30.42.10">
    <property type="match status" value="1"/>
</dbReference>
<organism evidence="3 4">
    <name type="scientific">Mycolicibacterium insubricum</name>
    <dbReference type="NCBI Taxonomy" id="444597"/>
    <lineage>
        <taxon>Bacteria</taxon>
        <taxon>Bacillati</taxon>
        <taxon>Actinomycetota</taxon>
        <taxon>Actinomycetes</taxon>
        <taxon>Mycobacteriales</taxon>
        <taxon>Mycobacteriaceae</taxon>
        <taxon>Mycolicibacterium</taxon>
    </lineage>
</organism>
<dbReference type="InterPro" id="IPR036034">
    <property type="entry name" value="PDZ_sf"/>
</dbReference>
<dbReference type="STRING" id="444597.BST26_18915"/>
<comment type="caution">
    <text evidence="3">The sequence shown here is derived from an EMBL/GenBank/DDBJ whole genome shotgun (WGS) entry which is preliminary data.</text>
</comment>
<dbReference type="Pfam" id="PF13365">
    <property type="entry name" value="Trypsin_2"/>
    <property type="match status" value="1"/>
</dbReference>
<dbReference type="SMART" id="SM00228">
    <property type="entry name" value="PDZ"/>
    <property type="match status" value="1"/>
</dbReference>
<keyword evidence="2" id="KW-0378">Hydrolase</keyword>
<dbReference type="Pfam" id="PF17820">
    <property type="entry name" value="PDZ_6"/>
    <property type="match status" value="1"/>
</dbReference>
<dbReference type="PANTHER" id="PTHR43343:SF3">
    <property type="entry name" value="PROTEASE DO-LIKE 8, CHLOROPLASTIC"/>
    <property type="match status" value="1"/>
</dbReference>
<dbReference type="Gene3D" id="2.40.10.120">
    <property type="match status" value="1"/>
</dbReference>
<proteinExistence type="predicted"/>
<evidence type="ECO:0000256" key="2">
    <source>
        <dbReference type="ARBA" id="ARBA00022801"/>
    </source>
</evidence>
<name>A0A1X0CYJ2_9MYCO</name>
<dbReference type="InterPro" id="IPR009003">
    <property type="entry name" value="Peptidase_S1_PA"/>
</dbReference>
<dbReference type="InterPro" id="IPR001478">
    <property type="entry name" value="PDZ"/>
</dbReference>
<accession>A0A1X0CYJ2</accession>
<keyword evidence="1" id="KW-0645">Protease</keyword>
<protein>
    <submittedName>
        <fullName evidence="3">Uncharacterized protein</fullName>
    </submittedName>
</protein>
<dbReference type="GO" id="GO:0006508">
    <property type="term" value="P:proteolysis"/>
    <property type="evidence" value="ECO:0007669"/>
    <property type="project" value="UniProtKB-KW"/>
</dbReference>
<dbReference type="PRINTS" id="PR00834">
    <property type="entry name" value="PROTEASES2C"/>
</dbReference>
<dbReference type="GO" id="GO:0004252">
    <property type="term" value="F:serine-type endopeptidase activity"/>
    <property type="evidence" value="ECO:0007669"/>
    <property type="project" value="InterPro"/>
</dbReference>
<dbReference type="InterPro" id="IPR001940">
    <property type="entry name" value="Peptidase_S1C"/>
</dbReference>